<keyword evidence="1" id="KW-1185">Reference proteome</keyword>
<proteinExistence type="predicted"/>
<organism evidence="1 2">
    <name type="scientific">Macrostomum lignano</name>
    <dbReference type="NCBI Taxonomy" id="282301"/>
    <lineage>
        <taxon>Eukaryota</taxon>
        <taxon>Metazoa</taxon>
        <taxon>Spiralia</taxon>
        <taxon>Lophotrochozoa</taxon>
        <taxon>Platyhelminthes</taxon>
        <taxon>Rhabditophora</taxon>
        <taxon>Macrostomorpha</taxon>
        <taxon>Macrostomida</taxon>
        <taxon>Macrostomidae</taxon>
        <taxon>Macrostomum</taxon>
    </lineage>
</organism>
<reference evidence="2" key="1">
    <citation type="submission" date="2016-11" db="UniProtKB">
        <authorList>
            <consortium name="WormBaseParasite"/>
        </authorList>
    </citation>
    <scope>IDENTIFICATION</scope>
</reference>
<protein>
    <submittedName>
        <fullName evidence="2">WSC domain-containing protein</fullName>
    </submittedName>
</protein>
<evidence type="ECO:0000313" key="2">
    <source>
        <dbReference type="WBParaSite" id="maker-uti_cns_0003047-snap-gene-0.1-mRNA-1"/>
    </source>
</evidence>
<evidence type="ECO:0000313" key="1">
    <source>
        <dbReference type="Proteomes" id="UP000095280"/>
    </source>
</evidence>
<name>A0A1I8GTH0_9PLAT</name>
<dbReference type="AlphaFoldDB" id="A0A1I8GTH0"/>
<dbReference type="Proteomes" id="UP000095280">
    <property type="component" value="Unplaced"/>
</dbReference>
<sequence length="121" mass="13783">QYPGFGAFFTPKTVLFEKPVLTSHFKLQTANSGKQFSSKLKLRPIAQPYKSFNNSDSYLGCYYLRRDFTAADTIMPHFSEAASENESTCTDACRSWGLPYAMYRAGADSGEQHHRLMFCLW</sequence>
<dbReference type="WBParaSite" id="maker-uti_cns_0003047-snap-gene-0.1-mRNA-1">
    <property type="protein sequence ID" value="maker-uti_cns_0003047-snap-gene-0.1-mRNA-1"/>
    <property type="gene ID" value="maker-uti_cns_0003047-snap-gene-0.1"/>
</dbReference>
<accession>A0A1I8GTH0</accession>